<accession>A0A9P9BT17</accession>
<dbReference type="EMBL" id="JAGTJQ010000002">
    <property type="protein sequence ID" value="KAH7038455.1"/>
    <property type="molecule type" value="Genomic_DNA"/>
</dbReference>
<feature type="region of interest" description="Disordered" evidence="1">
    <location>
        <begin position="1"/>
        <end position="28"/>
    </location>
</feature>
<dbReference type="GeneID" id="70182555"/>
<protein>
    <submittedName>
        <fullName evidence="2">Uncharacterized protein</fullName>
    </submittedName>
</protein>
<comment type="caution">
    <text evidence="2">The sequence shown here is derived from an EMBL/GenBank/DDBJ whole genome shotgun (WGS) entry which is preliminary data.</text>
</comment>
<sequence>MQREHENTGLWEEFPEDGSASSSGQEDPFVTWWNSEVGGAGDEHADAMSLDEAGTEGGREPVDGMAMTGDGTEAVDACWACEELEACEEGSASGARRAETVLELRGTLVLDNGKEEATDLCVYALACCGAPELWWATCIAGQPELSGRSWSGIRYQGEDLSRFVPQGARKRRASGDPLVGGVVEQINEMALKAVDRECDSCSFELMLCYGDRVLIFSRGCA</sequence>
<dbReference type="AlphaFoldDB" id="A0A9P9BT17"/>
<name>A0A9P9BT17_9PEZI</name>
<evidence type="ECO:0000313" key="3">
    <source>
        <dbReference type="Proteomes" id="UP000756346"/>
    </source>
</evidence>
<reference evidence="2" key="1">
    <citation type="journal article" date="2021" name="Nat. Commun.">
        <title>Genetic determinants of endophytism in the Arabidopsis root mycobiome.</title>
        <authorList>
            <person name="Mesny F."/>
            <person name="Miyauchi S."/>
            <person name="Thiergart T."/>
            <person name="Pickel B."/>
            <person name="Atanasova L."/>
            <person name="Karlsson M."/>
            <person name="Huettel B."/>
            <person name="Barry K.W."/>
            <person name="Haridas S."/>
            <person name="Chen C."/>
            <person name="Bauer D."/>
            <person name="Andreopoulos W."/>
            <person name="Pangilinan J."/>
            <person name="LaButti K."/>
            <person name="Riley R."/>
            <person name="Lipzen A."/>
            <person name="Clum A."/>
            <person name="Drula E."/>
            <person name="Henrissat B."/>
            <person name="Kohler A."/>
            <person name="Grigoriev I.V."/>
            <person name="Martin F.M."/>
            <person name="Hacquard S."/>
        </authorList>
    </citation>
    <scope>NUCLEOTIDE SEQUENCE</scope>
    <source>
        <strain evidence="2">MPI-CAGE-CH-0230</strain>
    </source>
</reference>
<proteinExistence type="predicted"/>
<evidence type="ECO:0000256" key="1">
    <source>
        <dbReference type="SAM" id="MobiDB-lite"/>
    </source>
</evidence>
<keyword evidence="3" id="KW-1185">Reference proteome</keyword>
<dbReference type="RefSeq" id="XP_046017576.1">
    <property type="nucleotide sequence ID" value="XM_046153009.1"/>
</dbReference>
<evidence type="ECO:0000313" key="2">
    <source>
        <dbReference type="EMBL" id="KAH7038455.1"/>
    </source>
</evidence>
<dbReference type="Proteomes" id="UP000756346">
    <property type="component" value="Unassembled WGS sequence"/>
</dbReference>
<organism evidence="2 3">
    <name type="scientific">Microdochium trichocladiopsis</name>
    <dbReference type="NCBI Taxonomy" id="1682393"/>
    <lineage>
        <taxon>Eukaryota</taxon>
        <taxon>Fungi</taxon>
        <taxon>Dikarya</taxon>
        <taxon>Ascomycota</taxon>
        <taxon>Pezizomycotina</taxon>
        <taxon>Sordariomycetes</taxon>
        <taxon>Xylariomycetidae</taxon>
        <taxon>Xylariales</taxon>
        <taxon>Microdochiaceae</taxon>
        <taxon>Microdochium</taxon>
    </lineage>
</organism>
<gene>
    <name evidence="2" type="ORF">B0I36DRAFT_316310</name>
</gene>